<evidence type="ECO:0000313" key="2">
    <source>
        <dbReference type="Proteomes" id="UP000559010"/>
    </source>
</evidence>
<accession>A0A848J331</accession>
<organism evidence="1 2">
    <name type="scientific">Marinigracilibium pacificum</name>
    <dbReference type="NCBI Taxonomy" id="2729599"/>
    <lineage>
        <taxon>Bacteria</taxon>
        <taxon>Pseudomonadati</taxon>
        <taxon>Bacteroidota</taxon>
        <taxon>Cytophagia</taxon>
        <taxon>Cytophagales</taxon>
        <taxon>Flammeovirgaceae</taxon>
        <taxon>Marinigracilibium</taxon>
    </lineage>
</organism>
<gene>
    <name evidence="1" type="ORF">HH304_11060</name>
</gene>
<proteinExistence type="predicted"/>
<keyword evidence="2" id="KW-1185">Reference proteome</keyword>
<dbReference type="Proteomes" id="UP000559010">
    <property type="component" value="Unassembled WGS sequence"/>
</dbReference>
<dbReference type="EMBL" id="JABBNU010000006">
    <property type="protein sequence ID" value="NMM48940.1"/>
    <property type="molecule type" value="Genomic_DNA"/>
</dbReference>
<comment type="caution">
    <text evidence="1">The sequence shown here is derived from an EMBL/GenBank/DDBJ whole genome shotgun (WGS) entry which is preliminary data.</text>
</comment>
<evidence type="ECO:0000313" key="1">
    <source>
        <dbReference type="EMBL" id="NMM48940.1"/>
    </source>
</evidence>
<dbReference type="AlphaFoldDB" id="A0A848J331"/>
<sequence length="133" mass="15227">MSFSNIVILAQTENLSIEIKEINSTSGKIHISIYSLQNKFLSLTDTFRFKAFNPSNSLERISFSVPPGKYAVATYHDLDDDGKMDKNLLGIPKEPYGFSNNFKLKLSAPKFEDCQIEVKENQTHRIEIFLQNY</sequence>
<dbReference type="InterPro" id="IPR018673">
    <property type="entry name" value="DUF2141"/>
</dbReference>
<name>A0A848J331_9BACT</name>
<reference evidence="1 2" key="1">
    <citation type="submission" date="2020-04" db="EMBL/GenBank/DDBJ databases">
        <title>Flammeovirgaceae bacterium KN852 isolated from deep sea.</title>
        <authorList>
            <person name="Zhang D.-C."/>
        </authorList>
    </citation>
    <scope>NUCLEOTIDE SEQUENCE [LARGE SCALE GENOMIC DNA]</scope>
    <source>
        <strain evidence="1 2">KN852</strain>
    </source>
</reference>
<dbReference type="Pfam" id="PF09912">
    <property type="entry name" value="DUF2141"/>
    <property type="match status" value="1"/>
</dbReference>
<protein>
    <submittedName>
        <fullName evidence="1">DUF2141 domain-containing protein</fullName>
    </submittedName>
</protein>